<evidence type="ECO:0000313" key="2">
    <source>
        <dbReference type="EMBL" id="ERH20862.1"/>
    </source>
</evidence>
<reference evidence="2 3" key="1">
    <citation type="submission" date="2013-06" db="EMBL/GenBank/DDBJ databases">
        <authorList>
            <person name="Weinstock G."/>
            <person name="Sodergren E."/>
            <person name="Lobos E.A."/>
            <person name="Fulton L."/>
            <person name="Fulton R."/>
            <person name="Courtney L."/>
            <person name="Fronick C."/>
            <person name="O'Laughlin M."/>
            <person name="Godfrey J."/>
            <person name="Wilson R.M."/>
            <person name="Miner T."/>
            <person name="Farmer C."/>
            <person name="Delehaunty K."/>
            <person name="Cordes M."/>
            <person name="Minx P."/>
            <person name="Tomlinson C."/>
            <person name="Chen J."/>
            <person name="Wollam A."/>
            <person name="Pepin K.H."/>
            <person name="Bhonagiri V."/>
            <person name="Zhang X."/>
            <person name="Warren W."/>
            <person name="Mitreva M."/>
            <person name="Mardis E.R."/>
            <person name="Wilson R.K."/>
        </authorList>
    </citation>
    <scope>NUCLEOTIDE SEQUENCE [LARGE SCALE GENOMIC DNA]</scope>
    <source>
        <strain evidence="2 3">F0510</strain>
    </source>
</reference>
<dbReference type="EMBL" id="AWSD01000096">
    <property type="protein sequence ID" value="ERH20862.1"/>
    <property type="molecule type" value="Genomic_DNA"/>
</dbReference>
<gene>
    <name evidence="2" type="ORF">HMPREF1549_00982</name>
</gene>
<comment type="caution">
    <text evidence="2">The sequence shown here is derived from an EMBL/GenBank/DDBJ whole genome shotgun (WGS) entry which is preliminary data.</text>
</comment>
<evidence type="ECO:0000259" key="1">
    <source>
        <dbReference type="PROSITE" id="PS50943"/>
    </source>
</evidence>
<dbReference type="Pfam" id="PF01381">
    <property type="entry name" value="HTH_3"/>
    <property type="match status" value="1"/>
</dbReference>
<protein>
    <submittedName>
        <fullName evidence="2">Transcriptional regulator, PvuIIC domain protein</fullName>
    </submittedName>
</protein>
<dbReference type="GO" id="GO:0003677">
    <property type="term" value="F:DNA binding"/>
    <property type="evidence" value="ECO:0007669"/>
    <property type="project" value="InterPro"/>
</dbReference>
<dbReference type="Proteomes" id="UP000016498">
    <property type="component" value="Unassembled WGS sequence"/>
</dbReference>
<sequence>MSETTRAKHISPVEAIHTILSIRRWAGTCVPTAQRDLSQEAFADQIGVHRTYMGGVERDERNLTLKNVEKTAEKLEVEMLES</sequence>
<feature type="domain" description="HTH cro/C1-type" evidence="1">
    <location>
        <begin position="34"/>
        <end position="82"/>
    </location>
</feature>
<dbReference type="InterPro" id="IPR001387">
    <property type="entry name" value="Cro/C1-type_HTH"/>
</dbReference>
<dbReference type="CDD" id="cd00093">
    <property type="entry name" value="HTH_XRE"/>
    <property type="match status" value="1"/>
</dbReference>
<dbReference type="InterPro" id="IPR010982">
    <property type="entry name" value="Lambda_DNA-bd_dom_sf"/>
</dbReference>
<name>U1RR15_9ACTO</name>
<dbReference type="Gene3D" id="1.10.260.40">
    <property type="entry name" value="lambda repressor-like DNA-binding domains"/>
    <property type="match status" value="1"/>
</dbReference>
<organism evidence="2 3">
    <name type="scientific">Actinomyces johnsonii F0510</name>
    <dbReference type="NCBI Taxonomy" id="1227262"/>
    <lineage>
        <taxon>Bacteria</taxon>
        <taxon>Bacillati</taxon>
        <taxon>Actinomycetota</taxon>
        <taxon>Actinomycetes</taxon>
        <taxon>Actinomycetales</taxon>
        <taxon>Actinomycetaceae</taxon>
        <taxon>Actinomyces</taxon>
    </lineage>
</organism>
<dbReference type="PROSITE" id="PS50943">
    <property type="entry name" value="HTH_CROC1"/>
    <property type="match status" value="1"/>
</dbReference>
<dbReference type="AlphaFoldDB" id="U1RR15"/>
<accession>U1RR15</accession>
<dbReference type="SMART" id="SM00530">
    <property type="entry name" value="HTH_XRE"/>
    <property type="match status" value="1"/>
</dbReference>
<proteinExistence type="predicted"/>
<dbReference type="HOGENOM" id="CLU_2550720_0_0_11"/>
<dbReference type="SUPFAM" id="SSF47413">
    <property type="entry name" value="lambda repressor-like DNA-binding domains"/>
    <property type="match status" value="1"/>
</dbReference>
<evidence type="ECO:0000313" key="3">
    <source>
        <dbReference type="Proteomes" id="UP000016498"/>
    </source>
</evidence>